<dbReference type="EMBL" id="QQXK01000014">
    <property type="protein sequence ID" value="RII42233.1"/>
    <property type="molecule type" value="Genomic_DNA"/>
</dbReference>
<comment type="caution">
    <text evidence="2">The sequence shown here is derived from an EMBL/GenBank/DDBJ whole genome shotgun (WGS) entry which is preliminary data.</text>
</comment>
<evidence type="ECO:0000256" key="1">
    <source>
        <dbReference type="SAM" id="MobiDB-lite"/>
    </source>
</evidence>
<reference evidence="2 3" key="1">
    <citation type="submission" date="2018-07" db="EMBL/GenBank/DDBJ databases">
        <title>Arthrobacter sp. nov., isolated from raw cow's milk with high bacterial count.</title>
        <authorList>
            <person name="Hahne J."/>
            <person name="Isele D."/>
            <person name="Lipski A."/>
        </authorList>
    </citation>
    <scope>NUCLEOTIDE SEQUENCE [LARGE SCALE GENOMIC DNA]</scope>
    <source>
        <strain evidence="2 3">JZ R-35</strain>
    </source>
</reference>
<evidence type="ECO:0000313" key="3">
    <source>
        <dbReference type="Proteomes" id="UP000265419"/>
    </source>
</evidence>
<gene>
    <name evidence="2" type="ORF">DWB68_08365</name>
</gene>
<organism evidence="2 3">
    <name type="scientific">Galactobacter valiniphilus</name>
    <dbReference type="NCBI Taxonomy" id="2676122"/>
    <lineage>
        <taxon>Bacteria</taxon>
        <taxon>Bacillati</taxon>
        <taxon>Actinomycetota</taxon>
        <taxon>Actinomycetes</taxon>
        <taxon>Micrococcales</taxon>
        <taxon>Micrococcaceae</taxon>
        <taxon>Galactobacter</taxon>
    </lineage>
</organism>
<feature type="region of interest" description="Disordered" evidence="1">
    <location>
        <begin position="1"/>
        <end position="30"/>
    </location>
</feature>
<proteinExistence type="predicted"/>
<dbReference type="AlphaFoldDB" id="A0A399J9H3"/>
<dbReference type="Proteomes" id="UP000265419">
    <property type="component" value="Unassembled WGS sequence"/>
</dbReference>
<evidence type="ECO:0000313" key="2">
    <source>
        <dbReference type="EMBL" id="RII42233.1"/>
    </source>
</evidence>
<name>A0A399J9H3_9MICC</name>
<sequence>MGLFRSEEEKAAAAAARAEEDRLEGLRRQEANNERVRQQWLASPVGGAEAALAAGERFYEVQLAVNAQERDAMFGDRRHAATGQVTSAATTLGQIEALGWRLEHVGYVYQVTGQSSSSRVFVSGEDTAVSGVTVGIYLFRNPAFA</sequence>
<dbReference type="RefSeq" id="WP_119424684.1">
    <property type="nucleotide sequence ID" value="NZ_QQXK01000014.1"/>
</dbReference>
<protein>
    <submittedName>
        <fullName evidence="2">Uncharacterized protein</fullName>
    </submittedName>
</protein>
<keyword evidence="3" id="KW-1185">Reference proteome</keyword>
<accession>A0A399J9H3</accession>